<organism evidence="2 3">
    <name type="scientific">Paenibacillus piri</name>
    <dbReference type="NCBI Taxonomy" id="2547395"/>
    <lineage>
        <taxon>Bacteria</taxon>
        <taxon>Bacillati</taxon>
        <taxon>Bacillota</taxon>
        <taxon>Bacilli</taxon>
        <taxon>Bacillales</taxon>
        <taxon>Paenibacillaceae</taxon>
        <taxon>Paenibacillus</taxon>
    </lineage>
</organism>
<gene>
    <name evidence="2" type="ORF">E1757_13835</name>
</gene>
<reference evidence="2 3" key="1">
    <citation type="submission" date="2019-03" db="EMBL/GenBank/DDBJ databases">
        <title>This is whole genome sequence of Paenibacillus sp MS74 strain.</title>
        <authorList>
            <person name="Trinh H.N."/>
        </authorList>
    </citation>
    <scope>NUCLEOTIDE SEQUENCE [LARGE SCALE GENOMIC DNA]</scope>
    <source>
        <strain evidence="2 3">MS74</strain>
    </source>
</reference>
<evidence type="ECO:0000256" key="1">
    <source>
        <dbReference type="SAM" id="MobiDB-lite"/>
    </source>
</evidence>
<evidence type="ECO:0000313" key="2">
    <source>
        <dbReference type="EMBL" id="TDF97675.1"/>
    </source>
</evidence>
<name>A0A4R5KRR6_9BACL</name>
<dbReference type="Proteomes" id="UP000295636">
    <property type="component" value="Unassembled WGS sequence"/>
</dbReference>
<keyword evidence="2" id="KW-0946">Virion</keyword>
<comment type="caution">
    <text evidence="2">The sequence shown here is derived from an EMBL/GenBank/DDBJ whole genome shotgun (WGS) entry which is preliminary data.</text>
</comment>
<protein>
    <submittedName>
        <fullName evidence="2">Spore coat protein</fullName>
    </submittedName>
</protein>
<keyword evidence="2" id="KW-0167">Capsid protein</keyword>
<dbReference type="RefSeq" id="WP_133228972.1">
    <property type="nucleotide sequence ID" value="NZ_SMRT01000005.1"/>
</dbReference>
<keyword evidence="3" id="KW-1185">Reference proteome</keyword>
<sequence>MDIESLSLLVGRTVRIDRGGPESKTGKLLSAKVDHLVLSTENEGTLYYQMAHIKSLTLDARDVSDLTDVPPPVTEEEPTPIIPRFIDVEQFNAVMENMVYRWVQINRGGPEKIEGVLIEASSDEVKMVVGNEVIHILPFHVRNVSFGLAKKNDQNKNDQNKNDQNKKDGNKQEAKEGSK</sequence>
<evidence type="ECO:0000313" key="3">
    <source>
        <dbReference type="Proteomes" id="UP000295636"/>
    </source>
</evidence>
<proteinExistence type="predicted"/>
<dbReference type="OrthoDB" id="2452727at2"/>
<dbReference type="AlphaFoldDB" id="A0A4R5KRR6"/>
<feature type="region of interest" description="Disordered" evidence="1">
    <location>
        <begin position="150"/>
        <end position="179"/>
    </location>
</feature>
<dbReference type="EMBL" id="SMRT01000005">
    <property type="protein sequence ID" value="TDF97675.1"/>
    <property type="molecule type" value="Genomic_DNA"/>
</dbReference>
<accession>A0A4R5KRR6</accession>